<dbReference type="GO" id="GO:0006308">
    <property type="term" value="P:DNA catabolic process"/>
    <property type="evidence" value="ECO:0007669"/>
    <property type="project" value="UniProtKB-UniRule"/>
</dbReference>
<keyword evidence="11 15" id="KW-0238">DNA-binding</keyword>
<evidence type="ECO:0000256" key="13">
    <source>
        <dbReference type="ARBA" id="ARBA00024817"/>
    </source>
</evidence>
<keyword evidence="7 15" id="KW-0540">Nuclease</keyword>
<evidence type="ECO:0000256" key="16">
    <source>
        <dbReference type="SAM" id="MobiDB-lite"/>
    </source>
</evidence>
<keyword evidence="19" id="KW-1185">Reference proteome</keyword>
<dbReference type="AlphaFoldDB" id="A0A3P3R9I1"/>
<keyword evidence="5 15" id="KW-0548">Nucleotidyltransferase</keyword>
<evidence type="ECO:0000256" key="8">
    <source>
        <dbReference type="ARBA" id="ARBA00022801"/>
    </source>
</evidence>
<comment type="catalytic activity">
    <reaction evidence="14 15">
        <text>DNA(n) + a 2'-deoxyribonucleoside 5'-triphosphate = DNA(n+1) + diphosphate</text>
        <dbReference type="Rhea" id="RHEA:22508"/>
        <dbReference type="Rhea" id="RHEA-COMP:17339"/>
        <dbReference type="Rhea" id="RHEA-COMP:17340"/>
        <dbReference type="ChEBI" id="CHEBI:33019"/>
        <dbReference type="ChEBI" id="CHEBI:61560"/>
        <dbReference type="ChEBI" id="CHEBI:173112"/>
        <dbReference type="EC" id="2.7.7.7"/>
    </reaction>
</comment>
<comment type="caution">
    <text evidence="18">The sequence shown here is derived from an EMBL/GenBank/DDBJ whole genome shotgun (WGS) entry which is preliminary data.</text>
</comment>
<feature type="domain" description="DNA polymerase alpha/delta/epsilon subunit B" evidence="17">
    <location>
        <begin position="266"/>
        <end position="466"/>
    </location>
</feature>
<sequence length="517" mass="57635">MTLNRRIQVVRTLARQGYNADREAVTLLTSSESPSHVIETMADHLPEDTLRVTADNVREALNQLGREIDTTASVTVDPANVPTSQGSATTDETDQNGVADAERHSDPANRDRSTRDDRGSVIISGDVTGESTGTGTYETFVQTFRDRYQRLSEQLRGRLNHRPAETLAEMPGQNEAAMIGLVNDIQSTKNGHWLIELEDTTGTFSCLVMKDREIADAVNELCFDECIGVAGTLSNDGEILFVDDIHFPDIPHTYRPSTADRHVQAALISDVHVGSQEFHAAAWEQFTDWLHTEEAERVEYLLIAGDMVEGVGVYPEQDEELSIVDIYDQYERFSELLKAVPGDMEIVMIPGNHDAVRLAEPQPAFDEELRDIMRAHDARITGNPSTVTIEGVSVLLYHGVSLYEVIIDTPDLDLEHPHEAMCNLLKKRHVAPQYGGQLRLAPEERDYLVIDEIPDVFHTGHLHKFGCGSYNNVLAVNSGCWQKQTSYQRSQGIDPDVGYAPILDLDTHEMTIRKFTA</sequence>
<evidence type="ECO:0000313" key="18">
    <source>
        <dbReference type="EMBL" id="RRJ30064.1"/>
    </source>
</evidence>
<dbReference type="GO" id="GO:0003887">
    <property type="term" value="F:DNA-directed DNA polymerase activity"/>
    <property type="evidence" value="ECO:0007669"/>
    <property type="project" value="UniProtKB-UniRule"/>
</dbReference>
<keyword evidence="10 15" id="KW-0239">DNA-directed DNA polymerase</keyword>
<evidence type="ECO:0000256" key="9">
    <source>
        <dbReference type="ARBA" id="ARBA00022839"/>
    </source>
</evidence>
<evidence type="ECO:0000256" key="15">
    <source>
        <dbReference type="HAMAP-Rule" id="MF_00325"/>
    </source>
</evidence>
<dbReference type="InterPro" id="IPR024826">
    <property type="entry name" value="DNA_pol_delta/II_ssu"/>
</dbReference>
<dbReference type="Gene3D" id="3.60.21.50">
    <property type="match status" value="1"/>
</dbReference>
<evidence type="ECO:0000256" key="14">
    <source>
        <dbReference type="ARBA" id="ARBA00049244"/>
    </source>
</evidence>
<evidence type="ECO:0000256" key="3">
    <source>
        <dbReference type="ARBA" id="ARBA00011315"/>
    </source>
</evidence>
<keyword evidence="6 15" id="KW-0235">DNA replication</keyword>
<feature type="region of interest" description="Disordered" evidence="16">
    <location>
        <begin position="69"/>
        <end position="134"/>
    </location>
</feature>
<keyword evidence="9 15" id="KW-0269">Exonuclease</keyword>
<protein>
    <recommendedName>
        <fullName evidence="15">DNA polymerase II small subunit</fullName>
        <shortName evidence="15">Pol II</shortName>
        <ecNumber evidence="15">2.7.7.7</ecNumber>
    </recommendedName>
    <alternativeName>
        <fullName evidence="15">Exodeoxyribonuclease small subunit</fullName>
        <ecNumber evidence="15">3.1.11.1</ecNumber>
    </alternativeName>
</protein>
<feature type="compositionally biased region" description="Polar residues" evidence="16">
    <location>
        <begin position="81"/>
        <end position="90"/>
    </location>
</feature>
<dbReference type="EC" id="3.1.11.1" evidence="15"/>
<keyword evidence="4 15" id="KW-0808">Transferase</keyword>
<evidence type="ECO:0000256" key="6">
    <source>
        <dbReference type="ARBA" id="ARBA00022705"/>
    </source>
</evidence>
<feature type="compositionally biased region" description="Basic and acidic residues" evidence="16">
    <location>
        <begin position="100"/>
        <end position="119"/>
    </location>
</feature>
<accession>A0A3P3R9I1</accession>
<dbReference type="InterPro" id="IPR011149">
    <property type="entry name" value="Pol2_small_arc"/>
</dbReference>
<evidence type="ECO:0000256" key="4">
    <source>
        <dbReference type="ARBA" id="ARBA00022679"/>
    </source>
</evidence>
<dbReference type="HAMAP" id="MF_00325">
    <property type="entry name" value="DNApol_II_A_arch"/>
    <property type="match status" value="1"/>
</dbReference>
<comment type="function">
    <text evidence="13 15">Possesses two activities: a DNA synthesis (polymerase) and an exonucleolytic activity that degrades single-stranded DNA in the 3' to 5' direction. Has a template-primer preference which is characteristic of a replicative DNA polymerase.</text>
</comment>
<evidence type="ECO:0000256" key="2">
    <source>
        <dbReference type="ARBA" id="ARBA00006035"/>
    </source>
</evidence>
<dbReference type="GO" id="GO:0042575">
    <property type="term" value="C:DNA polymerase complex"/>
    <property type="evidence" value="ECO:0007669"/>
    <property type="project" value="TreeGrafter"/>
</dbReference>
<name>A0A3P3R9I1_9EURY</name>
<keyword evidence="12 15" id="KW-0511">Multifunctional enzyme</keyword>
<dbReference type="EMBL" id="RRCH01000023">
    <property type="protein sequence ID" value="RRJ30064.1"/>
    <property type="molecule type" value="Genomic_DNA"/>
</dbReference>
<keyword evidence="8 15" id="KW-0378">Hydrolase</keyword>
<dbReference type="CDD" id="cd04490">
    <property type="entry name" value="PolII_SU_OBF"/>
    <property type="match status" value="1"/>
</dbReference>
<dbReference type="GO" id="GO:0008310">
    <property type="term" value="F:single-stranded DNA 3'-5' DNA exonuclease activity"/>
    <property type="evidence" value="ECO:0007669"/>
    <property type="project" value="UniProtKB-EC"/>
</dbReference>
<dbReference type="InterPro" id="IPR029052">
    <property type="entry name" value="Metallo-depent_PP-like"/>
</dbReference>
<proteinExistence type="inferred from homology"/>
<evidence type="ECO:0000256" key="1">
    <source>
        <dbReference type="ARBA" id="ARBA00000563"/>
    </source>
</evidence>
<dbReference type="GO" id="GO:0006271">
    <property type="term" value="P:DNA strand elongation involved in DNA replication"/>
    <property type="evidence" value="ECO:0007669"/>
    <property type="project" value="TreeGrafter"/>
</dbReference>
<dbReference type="NCBIfam" id="NF003118">
    <property type="entry name" value="PRK04036.1-3"/>
    <property type="match status" value="1"/>
</dbReference>
<comment type="similarity">
    <text evidence="2 15">Belongs to the DNA polymerase delta/II small subunit family.</text>
</comment>
<evidence type="ECO:0000259" key="17">
    <source>
        <dbReference type="Pfam" id="PF04042"/>
    </source>
</evidence>
<dbReference type="Pfam" id="PF04042">
    <property type="entry name" value="DNA_pol_E_B"/>
    <property type="match status" value="1"/>
</dbReference>
<evidence type="ECO:0000256" key="10">
    <source>
        <dbReference type="ARBA" id="ARBA00022932"/>
    </source>
</evidence>
<evidence type="ECO:0000313" key="19">
    <source>
        <dbReference type="Proteomes" id="UP000282322"/>
    </source>
</evidence>
<comment type="catalytic activity">
    <reaction evidence="1 15">
        <text>Exonucleolytic cleavage in the 3'- to 5'-direction to yield nucleoside 5'-phosphates.</text>
        <dbReference type="EC" id="3.1.11.1"/>
    </reaction>
</comment>
<dbReference type="PANTHER" id="PTHR10416:SF0">
    <property type="entry name" value="DNA POLYMERASE DELTA SUBUNIT 2"/>
    <property type="match status" value="1"/>
</dbReference>
<dbReference type="RefSeq" id="WP_124955137.1">
    <property type="nucleotide sequence ID" value="NZ_RRCH01000023.1"/>
</dbReference>
<gene>
    <name evidence="15" type="primary">polB</name>
    <name evidence="18" type="ORF">EIK79_10790</name>
</gene>
<evidence type="ECO:0000256" key="11">
    <source>
        <dbReference type="ARBA" id="ARBA00023125"/>
    </source>
</evidence>
<reference evidence="18 19" key="1">
    <citation type="submission" date="2018-11" db="EMBL/GenBank/DDBJ databases">
        <title>Taxonoimc description of Halomarina strain SPP-AMP-1.</title>
        <authorList>
            <person name="Pal Y."/>
            <person name="Srinivasana K."/>
            <person name="Verma A."/>
            <person name="Kumar P."/>
        </authorList>
    </citation>
    <scope>NUCLEOTIDE SEQUENCE [LARGE SCALE GENOMIC DNA]</scope>
    <source>
        <strain evidence="18 19">SPP-AMP-1</strain>
    </source>
</reference>
<dbReference type="GO" id="GO:0003677">
    <property type="term" value="F:DNA binding"/>
    <property type="evidence" value="ECO:0007669"/>
    <property type="project" value="UniProtKB-UniRule"/>
</dbReference>
<comment type="subunit">
    <text evidence="3 15">Heterodimer of a large subunit and a small subunit.</text>
</comment>
<dbReference type="PIRSF" id="PIRSF000803">
    <property type="entry name" value="Arc_Pol2_small"/>
    <property type="match status" value="1"/>
</dbReference>
<evidence type="ECO:0000256" key="7">
    <source>
        <dbReference type="ARBA" id="ARBA00022722"/>
    </source>
</evidence>
<dbReference type="Proteomes" id="UP000282322">
    <property type="component" value="Unassembled WGS sequence"/>
</dbReference>
<evidence type="ECO:0000256" key="12">
    <source>
        <dbReference type="ARBA" id="ARBA00023268"/>
    </source>
</evidence>
<organism evidence="18 19">
    <name type="scientific">Halocatena pleomorpha</name>
    <dbReference type="NCBI Taxonomy" id="1785090"/>
    <lineage>
        <taxon>Archaea</taxon>
        <taxon>Methanobacteriati</taxon>
        <taxon>Methanobacteriota</taxon>
        <taxon>Stenosarchaea group</taxon>
        <taxon>Halobacteria</taxon>
        <taxon>Halobacteriales</taxon>
        <taxon>Natronomonadaceae</taxon>
        <taxon>Halocatena</taxon>
    </lineage>
</organism>
<dbReference type="NCBIfam" id="NF003116">
    <property type="entry name" value="PRK04036.1-1"/>
    <property type="match status" value="1"/>
</dbReference>
<dbReference type="SUPFAM" id="SSF56300">
    <property type="entry name" value="Metallo-dependent phosphatases"/>
    <property type="match status" value="1"/>
</dbReference>
<dbReference type="EC" id="2.7.7.7" evidence="15"/>
<dbReference type="PANTHER" id="PTHR10416">
    <property type="entry name" value="DNA POLYMERASE DELTA SUBUNIT 2"/>
    <property type="match status" value="1"/>
</dbReference>
<evidence type="ECO:0000256" key="5">
    <source>
        <dbReference type="ARBA" id="ARBA00022695"/>
    </source>
</evidence>
<dbReference type="InterPro" id="IPR007185">
    <property type="entry name" value="DNA_pol_a/d/e_bsu"/>
</dbReference>
<dbReference type="OrthoDB" id="372039at2157"/>